<evidence type="ECO:0000256" key="3">
    <source>
        <dbReference type="ARBA" id="ARBA00022692"/>
    </source>
</evidence>
<dbReference type="InterPro" id="IPR034804">
    <property type="entry name" value="SQR/QFR_C/D"/>
</dbReference>
<dbReference type="GeneID" id="54780882"/>
<proteinExistence type="predicted"/>
<evidence type="ECO:0000256" key="2">
    <source>
        <dbReference type="ARBA" id="ARBA00022617"/>
    </source>
</evidence>
<dbReference type="VEuPathDB" id="FungiDB:DIURU_002231"/>
<dbReference type="Gene3D" id="1.20.1300.10">
    <property type="entry name" value="Fumarate reductase/succinate dehydrogenase, transmembrane subunit"/>
    <property type="match status" value="1"/>
</dbReference>
<accession>A0A642UR03</accession>
<dbReference type="InterPro" id="IPR000701">
    <property type="entry name" value="SuccDH_FuR_B_TM-su"/>
</dbReference>
<evidence type="ECO:0000313" key="9">
    <source>
        <dbReference type="EMBL" id="KAA8903719.1"/>
    </source>
</evidence>
<protein>
    <submittedName>
        <fullName evidence="9">Uncharacterized protein</fullName>
    </submittedName>
</protein>
<evidence type="ECO:0000256" key="1">
    <source>
        <dbReference type="ARBA" id="ARBA00004141"/>
    </source>
</evidence>
<evidence type="ECO:0000256" key="7">
    <source>
        <dbReference type="ARBA" id="ARBA00023136"/>
    </source>
</evidence>
<dbReference type="AlphaFoldDB" id="A0A642UR03"/>
<organism evidence="9 10">
    <name type="scientific">Diutina rugosa</name>
    <name type="common">Yeast</name>
    <name type="synonym">Candida rugosa</name>
    <dbReference type="NCBI Taxonomy" id="5481"/>
    <lineage>
        <taxon>Eukaryota</taxon>
        <taxon>Fungi</taxon>
        <taxon>Dikarya</taxon>
        <taxon>Ascomycota</taxon>
        <taxon>Saccharomycotina</taxon>
        <taxon>Pichiomycetes</taxon>
        <taxon>Debaryomycetaceae</taxon>
        <taxon>Diutina</taxon>
    </lineage>
</organism>
<dbReference type="PROSITE" id="PS01001">
    <property type="entry name" value="SDH_CYT_2"/>
    <property type="match status" value="1"/>
</dbReference>
<dbReference type="GO" id="GO:0009055">
    <property type="term" value="F:electron transfer activity"/>
    <property type="evidence" value="ECO:0007669"/>
    <property type="project" value="InterPro"/>
</dbReference>
<reference evidence="9 10" key="1">
    <citation type="submission" date="2019-07" db="EMBL/GenBank/DDBJ databases">
        <title>Genome assembly of two rare yeast pathogens: Diutina rugosa and Trichomonascus ciferrii.</title>
        <authorList>
            <person name="Mixao V."/>
            <person name="Saus E."/>
            <person name="Hansen A."/>
            <person name="Lass-Flor C."/>
            <person name="Gabaldon T."/>
        </authorList>
    </citation>
    <scope>NUCLEOTIDE SEQUENCE [LARGE SCALE GENOMIC DNA]</scope>
    <source>
        <strain evidence="9 10">CBS 613</strain>
    </source>
</reference>
<dbReference type="PANTHER" id="PTHR10978">
    <property type="entry name" value="SUCCINATE DEHYDROGENASE CYTOCHROME B560 SUBUNIT"/>
    <property type="match status" value="1"/>
</dbReference>
<dbReference type="InterPro" id="IPR018495">
    <property type="entry name" value="Succ_DH_cyt_bsu_CS"/>
</dbReference>
<dbReference type="InterPro" id="IPR014314">
    <property type="entry name" value="Succ_DH_cytb556"/>
</dbReference>
<dbReference type="CDD" id="cd03499">
    <property type="entry name" value="SQR_TypeC_SdhC"/>
    <property type="match status" value="1"/>
</dbReference>
<sequence>MLARSALAAALRPLARTSFRTIQTVRDNAASEEKILTAQRANRPVSPHLKIYQPQLTWVLSGLHRITGVALAGAFYALTCTYAATSILDIPFSAASVVSAFASLPVAVKVLTKAAGAYPFFYHGLNGIRHLIWDTAHELTKKGVYRTGYAVLALTGLLGTYYTFF</sequence>
<comment type="caution">
    <text evidence="9">The sequence shown here is derived from an EMBL/GenBank/DDBJ whole genome shotgun (WGS) entry which is preliminary data.</text>
</comment>
<keyword evidence="3 8" id="KW-0812">Transmembrane</keyword>
<keyword evidence="2" id="KW-0349">Heme</keyword>
<evidence type="ECO:0000256" key="8">
    <source>
        <dbReference type="SAM" id="Phobius"/>
    </source>
</evidence>
<evidence type="ECO:0000313" key="10">
    <source>
        <dbReference type="Proteomes" id="UP000449547"/>
    </source>
</evidence>
<dbReference type="OrthoDB" id="588261at2759"/>
<dbReference type="GO" id="GO:0046872">
    <property type="term" value="F:metal ion binding"/>
    <property type="evidence" value="ECO:0007669"/>
    <property type="project" value="UniProtKB-KW"/>
</dbReference>
<keyword evidence="10" id="KW-1185">Reference proteome</keyword>
<keyword evidence="7 8" id="KW-0472">Membrane</keyword>
<evidence type="ECO:0000256" key="4">
    <source>
        <dbReference type="ARBA" id="ARBA00022723"/>
    </source>
</evidence>
<keyword evidence="6" id="KW-0408">Iron</keyword>
<dbReference type="Pfam" id="PF01127">
    <property type="entry name" value="Sdh_cyt"/>
    <property type="match status" value="1"/>
</dbReference>
<dbReference type="PANTHER" id="PTHR10978:SF5">
    <property type="entry name" value="SUCCINATE DEHYDROGENASE CYTOCHROME B560 SUBUNIT, MITOCHONDRIAL"/>
    <property type="match status" value="1"/>
</dbReference>
<keyword evidence="4" id="KW-0479">Metal-binding</keyword>
<dbReference type="Proteomes" id="UP000449547">
    <property type="component" value="Unassembled WGS sequence"/>
</dbReference>
<feature type="transmembrane region" description="Helical" evidence="8">
    <location>
        <begin position="90"/>
        <end position="111"/>
    </location>
</feature>
<dbReference type="OMA" id="LTWMLSG"/>
<dbReference type="GO" id="GO:0006121">
    <property type="term" value="P:mitochondrial electron transport, succinate to ubiquinone"/>
    <property type="evidence" value="ECO:0007669"/>
    <property type="project" value="TreeGrafter"/>
</dbReference>
<feature type="transmembrane region" description="Helical" evidence="8">
    <location>
        <begin position="66"/>
        <end position="84"/>
    </location>
</feature>
<dbReference type="NCBIfam" id="TIGR02970">
    <property type="entry name" value="succ_dehyd_cytB"/>
    <property type="match status" value="1"/>
</dbReference>
<dbReference type="EMBL" id="SWFT01000066">
    <property type="protein sequence ID" value="KAA8903719.1"/>
    <property type="molecule type" value="Genomic_DNA"/>
</dbReference>
<dbReference type="SUPFAM" id="SSF81343">
    <property type="entry name" value="Fumarate reductase respiratory complex transmembrane subunits"/>
    <property type="match status" value="1"/>
</dbReference>
<evidence type="ECO:0000256" key="5">
    <source>
        <dbReference type="ARBA" id="ARBA00022989"/>
    </source>
</evidence>
<keyword evidence="5 8" id="KW-1133">Transmembrane helix</keyword>
<comment type="subcellular location">
    <subcellularLocation>
        <location evidence="1">Membrane</location>
        <topology evidence="1">Multi-pass membrane protein</topology>
    </subcellularLocation>
</comment>
<dbReference type="GO" id="GO:0031966">
    <property type="term" value="C:mitochondrial membrane"/>
    <property type="evidence" value="ECO:0007669"/>
    <property type="project" value="UniProtKB-ARBA"/>
</dbReference>
<dbReference type="GO" id="GO:0006099">
    <property type="term" value="P:tricarboxylic acid cycle"/>
    <property type="evidence" value="ECO:0007669"/>
    <property type="project" value="InterPro"/>
</dbReference>
<evidence type="ECO:0000256" key="6">
    <source>
        <dbReference type="ARBA" id="ARBA00023004"/>
    </source>
</evidence>
<name>A0A642UR03_DIURU</name>
<dbReference type="PROSITE" id="PS01000">
    <property type="entry name" value="SDH_CYT_1"/>
    <property type="match status" value="1"/>
</dbReference>
<dbReference type="RefSeq" id="XP_034012925.1">
    <property type="nucleotide sequence ID" value="XM_034154860.1"/>
</dbReference>
<feature type="transmembrane region" description="Helical" evidence="8">
    <location>
        <begin position="147"/>
        <end position="164"/>
    </location>
</feature>
<gene>
    <name evidence="9" type="ORF">DIURU_002231</name>
</gene>